<feature type="region of interest" description="Disordered" evidence="3">
    <location>
        <begin position="486"/>
        <end position="549"/>
    </location>
</feature>
<reference evidence="5 6" key="1">
    <citation type="submission" date="2018-03" db="EMBL/GenBank/DDBJ databases">
        <authorList>
            <person name="Guldener U."/>
        </authorList>
    </citation>
    <scope>NUCLEOTIDE SEQUENCE [LARGE SCALE GENOMIC DNA]</scope>
    <source>
        <strain evidence="5 6">DAOM196992</strain>
    </source>
</reference>
<organism evidence="5 6">
    <name type="scientific">Pseudozyma flocculosa</name>
    <dbReference type="NCBI Taxonomy" id="84751"/>
    <lineage>
        <taxon>Eukaryota</taxon>
        <taxon>Fungi</taxon>
        <taxon>Dikarya</taxon>
        <taxon>Basidiomycota</taxon>
        <taxon>Ustilaginomycotina</taxon>
        <taxon>Ustilaginomycetes</taxon>
        <taxon>Ustilaginales</taxon>
        <taxon>Ustilaginaceae</taxon>
        <taxon>Pseudozyma</taxon>
    </lineage>
</organism>
<dbReference type="SMART" id="SM00906">
    <property type="entry name" value="Fungal_trans"/>
    <property type="match status" value="1"/>
</dbReference>
<feature type="compositionally biased region" description="Polar residues" evidence="3">
    <location>
        <begin position="1133"/>
        <end position="1144"/>
    </location>
</feature>
<feature type="compositionally biased region" description="Low complexity" evidence="3">
    <location>
        <begin position="197"/>
        <end position="208"/>
    </location>
</feature>
<proteinExistence type="predicted"/>
<dbReference type="PROSITE" id="PS00463">
    <property type="entry name" value="ZN2_CY6_FUNGAL_1"/>
    <property type="match status" value="1"/>
</dbReference>
<feature type="domain" description="Zn(2)-C6 fungal-type" evidence="4">
    <location>
        <begin position="39"/>
        <end position="75"/>
    </location>
</feature>
<feature type="compositionally biased region" description="Low complexity" evidence="3">
    <location>
        <begin position="170"/>
        <end position="180"/>
    </location>
</feature>
<feature type="compositionally biased region" description="Low complexity" evidence="3">
    <location>
        <begin position="510"/>
        <end position="549"/>
    </location>
</feature>
<dbReference type="EMBL" id="OOIP01000001">
    <property type="protein sequence ID" value="SPO35176.1"/>
    <property type="molecule type" value="Genomic_DNA"/>
</dbReference>
<dbReference type="InterPro" id="IPR007219">
    <property type="entry name" value="XnlR_reg_dom"/>
</dbReference>
<dbReference type="SMART" id="SM00066">
    <property type="entry name" value="GAL4"/>
    <property type="match status" value="1"/>
</dbReference>
<keyword evidence="1" id="KW-0479">Metal-binding</keyword>
<feature type="region of interest" description="Disordered" evidence="3">
    <location>
        <begin position="1133"/>
        <end position="1213"/>
    </location>
</feature>
<sequence>MQASSSTPRGVSTPSRQLGSPDDAATASGKKEFQRSFKACDGCRTKKVKCDLGSLDAPSEPPCSRCKREMRQCLFTMSTRGRGSKTRSTRAQAFGAHHLAKAPTTQSLLDDDLDSSTAAIDALAGAALASLPDANPRLHSTRHDVSVRELDPSDAPSIGMIYGIQGGATRSSAKRSSSSQDARKRVRHSAQPGQLPRRSSSSAAYFSRSESEDSSGERSDAGGAATAPPQVGTAVVDDAHVRENATEPDPLQQYASVGLQHSRDALRVLAGVAAETRDSTASRSTSIGESVEQIGASAMLQDVAASASPDKEAASPRHGHPSPALSASSKPPPSKRARDAGGPALGRPNTPPPLKHRYGWSKFEPIRLKLIKRSEAKHFLNFFLRRMHSFAPHCSPHLLDKSTDALSELVSREPILLGAMLSVASRYDVANHNAHLIHPDTFHRKISKWTQEKISRSFFLPGSHTIGTIEALLILSEWATLDLHDRRTSEEASSESEDDPDGDDDDFADPEMAMGEAALAADGASPAAMPTPGPAASATAPPNSSNNWLRRLSSKSLQRPARLDLRESEKFDDTAWMLTGTALRLAERLDLQNVSTYSGISSAESASRLNAERRMRVWMSSVHADCHLSVRLGRRISSPGLMAPFMNLVRDRTHPFLIRSDASSSIGLSDTSLATGTPRAWIAFRAHAELLQIVFRTCENLYRSRAVTERLLEDEDFVPALKSIRDDLDEWANWTQPRIEPIRDMTSLRLRVEYHYARLYANGVSLDSLKRGLGTFRPNNRVQYHSGATRRDGTASGGGSLGLMEIGLSTHPAYPFVREALAAAQSLIRILTVELDSMMCAPARWFLLLVMAAVFCVKATAVSDTILPLNRCAQSLQQVITALTKAAPDGVHLANRYSMYLRRLAKQLILTDAKARRKTSAAAARSRHQDGPPPPKGTRIEMGLEEGQCFNYKVFNGEHWNHHIGVKGGAEAAMHMCGPGRDCATDVYQNERAQTSATVASSRARTLGAHASPASESTPPASHPGHSSTNAGSGPRHSAVAGAASSPAGQSQSGAGGGFGGGGTWWSTGDVLGGEMDPDSFLRWLDEQTMASTASAGSSTAAAVQAGWPASSSAGVGSTTAAAAFPLHASATSPFAPHSSSSLHNLAPANGGGATSGSLQSAFGTSGGSMMPSSAGGGGASNIGGAPTVTAAAPSLPLHSGPTPDAYASTPGTEQDDLLTRMWLDDALTDLASSGLDMPFL</sequence>
<protein>
    <submittedName>
        <fullName evidence="5">Related to ARO80 - positive transcription regulator of ARO9 and ARO10</fullName>
    </submittedName>
</protein>
<feature type="compositionally biased region" description="Low complexity" evidence="3">
    <location>
        <begin position="1038"/>
        <end position="1053"/>
    </location>
</feature>
<keyword evidence="6" id="KW-1185">Reference proteome</keyword>
<accession>A0A5C3EUF9</accession>
<dbReference type="CDD" id="cd00067">
    <property type="entry name" value="GAL4"/>
    <property type="match status" value="1"/>
</dbReference>
<feature type="region of interest" description="Disordered" evidence="3">
    <location>
        <begin position="1"/>
        <end position="33"/>
    </location>
</feature>
<feature type="region of interest" description="Disordered" evidence="3">
    <location>
        <begin position="919"/>
        <end position="941"/>
    </location>
</feature>
<dbReference type="GO" id="GO:0005634">
    <property type="term" value="C:nucleus"/>
    <property type="evidence" value="ECO:0007669"/>
    <property type="project" value="TreeGrafter"/>
</dbReference>
<dbReference type="GO" id="GO:0000981">
    <property type="term" value="F:DNA-binding transcription factor activity, RNA polymerase II-specific"/>
    <property type="evidence" value="ECO:0007669"/>
    <property type="project" value="InterPro"/>
</dbReference>
<dbReference type="PROSITE" id="PS50048">
    <property type="entry name" value="ZN2_CY6_FUNGAL_2"/>
    <property type="match status" value="1"/>
</dbReference>
<dbReference type="FunFam" id="4.10.240.10:FF:000032">
    <property type="entry name" value="Related to ARO80-positive transcription regulator of ARO9 and ARO10"/>
    <property type="match status" value="1"/>
</dbReference>
<dbReference type="InterPro" id="IPR001138">
    <property type="entry name" value="Zn2Cys6_DnaBD"/>
</dbReference>
<feature type="region of interest" description="Disordered" evidence="3">
    <location>
        <begin position="133"/>
        <end position="231"/>
    </location>
</feature>
<dbReference type="Gene3D" id="4.10.240.10">
    <property type="entry name" value="Zn(2)-C6 fungal-type DNA-binding domain"/>
    <property type="match status" value="1"/>
</dbReference>
<evidence type="ECO:0000256" key="1">
    <source>
        <dbReference type="ARBA" id="ARBA00022723"/>
    </source>
</evidence>
<dbReference type="GO" id="GO:0009074">
    <property type="term" value="P:aromatic amino acid family catabolic process"/>
    <property type="evidence" value="ECO:0007669"/>
    <property type="project" value="TreeGrafter"/>
</dbReference>
<feature type="compositionally biased region" description="Basic and acidic residues" evidence="3">
    <location>
        <begin position="141"/>
        <end position="151"/>
    </location>
</feature>
<evidence type="ECO:0000256" key="2">
    <source>
        <dbReference type="ARBA" id="ARBA00023242"/>
    </source>
</evidence>
<feature type="region of interest" description="Disordered" evidence="3">
    <location>
        <begin position="302"/>
        <end position="358"/>
    </location>
</feature>
<dbReference type="AlphaFoldDB" id="A0A5C3EUF9"/>
<evidence type="ECO:0000313" key="5">
    <source>
        <dbReference type="EMBL" id="SPO35176.1"/>
    </source>
</evidence>
<dbReference type="GO" id="GO:0008270">
    <property type="term" value="F:zinc ion binding"/>
    <property type="evidence" value="ECO:0007669"/>
    <property type="project" value="InterPro"/>
</dbReference>
<dbReference type="PANTHER" id="PTHR31644">
    <property type="entry name" value="TRANSCRIPTIONAL ACTIVATOR ARO80-RELATED"/>
    <property type="match status" value="1"/>
</dbReference>
<feature type="compositionally biased region" description="Basic and acidic residues" evidence="3">
    <location>
        <begin position="209"/>
        <end position="220"/>
    </location>
</feature>
<dbReference type="Pfam" id="PF00172">
    <property type="entry name" value="Zn_clus"/>
    <property type="match status" value="1"/>
</dbReference>
<keyword evidence="2" id="KW-0539">Nucleus</keyword>
<dbReference type="InterPro" id="IPR036864">
    <property type="entry name" value="Zn2-C6_fun-type_DNA-bd_sf"/>
</dbReference>
<feature type="compositionally biased region" description="Low complexity" evidence="3">
    <location>
        <begin position="1009"/>
        <end position="1024"/>
    </location>
</feature>
<feature type="compositionally biased region" description="Polar residues" evidence="3">
    <location>
        <begin position="994"/>
        <end position="1004"/>
    </location>
</feature>
<feature type="compositionally biased region" description="Gly residues" evidence="3">
    <location>
        <begin position="1054"/>
        <end position="1064"/>
    </location>
</feature>
<dbReference type="GO" id="GO:0045944">
    <property type="term" value="P:positive regulation of transcription by RNA polymerase II"/>
    <property type="evidence" value="ECO:0007669"/>
    <property type="project" value="TreeGrafter"/>
</dbReference>
<feature type="compositionally biased region" description="Polar residues" evidence="3">
    <location>
        <begin position="1"/>
        <end position="18"/>
    </location>
</feature>
<evidence type="ECO:0000259" key="4">
    <source>
        <dbReference type="PROSITE" id="PS50048"/>
    </source>
</evidence>
<name>A0A5C3EUF9_9BASI</name>
<gene>
    <name evidence="5" type="ORF">PSFLO_00647</name>
</gene>
<dbReference type="InterPro" id="IPR052780">
    <property type="entry name" value="AAA_Catabolism_Regulators"/>
</dbReference>
<evidence type="ECO:0000313" key="6">
    <source>
        <dbReference type="Proteomes" id="UP000323386"/>
    </source>
</evidence>
<dbReference type="GO" id="GO:0003677">
    <property type="term" value="F:DNA binding"/>
    <property type="evidence" value="ECO:0007669"/>
    <property type="project" value="InterPro"/>
</dbReference>
<dbReference type="OrthoDB" id="39175at2759"/>
<dbReference type="GO" id="GO:0006351">
    <property type="term" value="P:DNA-templated transcription"/>
    <property type="evidence" value="ECO:0007669"/>
    <property type="project" value="InterPro"/>
</dbReference>
<dbReference type="SUPFAM" id="SSF57701">
    <property type="entry name" value="Zn2/Cys6 DNA-binding domain"/>
    <property type="match status" value="1"/>
</dbReference>
<feature type="region of interest" description="Disordered" evidence="3">
    <location>
        <begin position="994"/>
        <end position="1072"/>
    </location>
</feature>
<dbReference type="PANTHER" id="PTHR31644:SF2">
    <property type="entry name" value="TRANSCRIPTIONAL ACTIVATOR ARO80-RELATED"/>
    <property type="match status" value="1"/>
</dbReference>
<feature type="compositionally biased region" description="Acidic residues" evidence="3">
    <location>
        <begin position="492"/>
        <end position="509"/>
    </location>
</feature>
<evidence type="ECO:0000256" key="3">
    <source>
        <dbReference type="SAM" id="MobiDB-lite"/>
    </source>
</evidence>
<dbReference type="CDD" id="cd12148">
    <property type="entry name" value="fungal_TF_MHR"/>
    <property type="match status" value="1"/>
</dbReference>
<dbReference type="Proteomes" id="UP000323386">
    <property type="component" value="Unassembled WGS sequence"/>
</dbReference>